<accession>A0A8H3YEI4</accession>
<feature type="compositionally biased region" description="Basic residues" evidence="1">
    <location>
        <begin position="825"/>
        <end position="834"/>
    </location>
</feature>
<feature type="compositionally biased region" description="Polar residues" evidence="1">
    <location>
        <begin position="728"/>
        <end position="739"/>
    </location>
</feature>
<feature type="region of interest" description="Disordered" evidence="1">
    <location>
        <begin position="723"/>
        <end position="771"/>
    </location>
</feature>
<evidence type="ECO:0000259" key="2">
    <source>
        <dbReference type="PROSITE" id="PS00028"/>
    </source>
</evidence>
<dbReference type="SMART" id="SM00355">
    <property type="entry name" value="ZnF_C2H2"/>
    <property type="match status" value="3"/>
</dbReference>
<feature type="region of interest" description="Disordered" evidence="1">
    <location>
        <begin position="607"/>
        <end position="643"/>
    </location>
</feature>
<dbReference type="Proteomes" id="UP000620104">
    <property type="component" value="Unassembled WGS sequence"/>
</dbReference>
<feature type="region of interest" description="Disordered" evidence="1">
    <location>
        <begin position="267"/>
        <end position="327"/>
    </location>
</feature>
<keyword evidence="4" id="KW-1185">Reference proteome</keyword>
<feature type="compositionally biased region" description="Basic and acidic residues" evidence="1">
    <location>
        <begin position="268"/>
        <end position="280"/>
    </location>
</feature>
<feature type="region of interest" description="Disordered" evidence="1">
    <location>
        <begin position="526"/>
        <end position="592"/>
    </location>
</feature>
<feature type="region of interest" description="Disordered" evidence="1">
    <location>
        <begin position="437"/>
        <end position="458"/>
    </location>
</feature>
<feature type="region of interest" description="Disordered" evidence="1">
    <location>
        <begin position="825"/>
        <end position="852"/>
    </location>
</feature>
<reference evidence="3" key="1">
    <citation type="submission" date="2020-07" db="EMBL/GenBank/DDBJ databases">
        <title>Draft Genome Sequence of a Deep-Sea Yeast, Naganishia (Cryptococcus) liquefaciens strain N6.</title>
        <authorList>
            <person name="Han Y.W."/>
            <person name="Kajitani R."/>
            <person name="Morimoto H."/>
            <person name="Parhat M."/>
            <person name="Tsubouchi H."/>
            <person name="Bakenova O."/>
            <person name="Ogata M."/>
            <person name="Argunhan B."/>
            <person name="Aoki R."/>
            <person name="Kajiwara S."/>
            <person name="Itoh T."/>
            <person name="Iwasaki H."/>
        </authorList>
    </citation>
    <scope>NUCLEOTIDE SEQUENCE</scope>
    <source>
        <strain evidence="3">N6</strain>
    </source>
</reference>
<feature type="region of interest" description="Disordered" evidence="1">
    <location>
        <begin position="1184"/>
        <end position="1203"/>
    </location>
</feature>
<dbReference type="InterPro" id="IPR013087">
    <property type="entry name" value="Znf_C2H2_type"/>
</dbReference>
<dbReference type="EMBL" id="BLZA01000009">
    <property type="protein sequence ID" value="GHJ84791.1"/>
    <property type="molecule type" value="Genomic_DNA"/>
</dbReference>
<feature type="domain" description="C2H2-type" evidence="2">
    <location>
        <begin position="799"/>
        <end position="822"/>
    </location>
</feature>
<protein>
    <recommendedName>
        <fullName evidence="2">C2H2-type domain-containing protein</fullName>
    </recommendedName>
</protein>
<sequence>MNGDGRPSPPLVISRPEYINLVARYYVETTRQVTRIKNDALAAAEMAGFSGATSGYIPLSVEQRHNVRTVMAAFWKVLEYAPQYNVSQADISRITAQIDERLNAEAGEHLPQGCKGIQEATSLVARNEAVLQRQIMTPVVERLESGNPSSGEAWVERQAQMFQPISQQAVSPHPPIRQPYAEAAFGARNDTSSSQISPVMTSTSRNSPARTVSPQLFGPKQSTSTFSATTSPDVGIVNPRPLEYNGCVSPDDFSALAGAAVLTAQQIEDNRRRRSSDAQSRRSSGAYPRRESGLTDVLIPVPQGLAPSAYENRPPWAPAQPHSAFSATTPNIQATGYQIPSVSPFLSSAVSFASATPPLGAVVSPTLPTSGRFESPASSSVFASSERVPMPRTDAVEVVPAAVPVTKEVQAIEIPNPRTARDSSHASFAAITIRSPPPVISPATAQESPTSSQMSSPPVQLIPPRTLVALEQAPVFPLFSFEFKPPAKPIPSLPDWLSGGCVTEKRKEERPPLPDWARSSAVQIAERSASVATSSKRRRSGTDLPFSYNKNREASKTAGEVIDLTGDSSPIRSTPPFKASSAEERIGHAQQDNVVEQMDITLENAPSARGELSADSGRPGNPPALVIPDKNGSLSAHSDSEPVSSDALIPAISRLIDEAEAVTDRMFKQTGIRSKTAASTELWKVNADVEMQDLAEKSHSETQSKAPALSWMLNDIVMPGYGPPISQPSPIESATSTLPLSIAPSASRRTDDLDESREDSRSEARATPDVAESPFRIPEELAFEDVIQWQRKVWRACFCDWSQCGAVLHNWEGLEKHVGLVHVKHQRPRPKPKPKSTATLQPPSLHTFRNSSLGDSHQAAIRRIPGEYDGRRSSSENDDTDPIALLSTKASVRANPTKLMSAAPNPQISHSELREMNSLQPKEAWLPYICRFGDCGKTGVAEVAFVTIAALHVHVYSHHLDVNGNKGFISCVVNDCPYTFSESFSTLAKSHRHIRQHLPFELAQMRFNADMQGKAPSTNPPPLPEGAVPTYLVSCPPIRRGFKAPIEDFICTLAKTQASWDAEPDMSFRTAFGFVPFTHSDPEMKGCPIPAYDMYAQNTPSSTRTTFNPVPEYSLCTPRHPASHRSWKRLPVAMSLGPKRTREKIVTPWCNLSAMEREENEKLKIVMSRDLDEAVKEQAKLPPRRIALEDRSKIPEGSDREWPLRGTIGPGYYLDDN</sequence>
<dbReference type="PROSITE" id="PS00028">
    <property type="entry name" value="ZINC_FINGER_C2H2_1"/>
    <property type="match status" value="1"/>
</dbReference>
<feature type="region of interest" description="Disordered" evidence="1">
    <location>
        <begin position="189"/>
        <end position="234"/>
    </location>
</feature>
<gene>
    <name evidence="3" type="ORF">NliqN6_1193</name>
</gene>
<feature type="compositionally biased region" description="Polar residues" evidence="1">
    <location>
        <begin position="632"/>
        <end position="643"/>
    </location>
</feature>
<evidence type="ECO:0000256" key="1">
    <source>
        <dbReference type="SAM" id="MobiDB-lite"/>
    </source>
</evidence>
<organism evidence="3 4">
    <name type="scientific">Naganishia liquefaciens</name>
    <dbReference type="NCBI Taxonomy" id="104408"/>
    <lineage>
        <taxon>Eukaryota</taxon>
        <taxon>Fungi</taxon>
        <taxon>Dikarya</taxon>
        <taxon>Basidiomycota</taxon>
        <taxon>Agaricomycotina</taxon>
        <taxon>Tremellomycetes</taxon>
        <taxon>Filobasidiales</taxon>
        <taxon>Filobasidiaceae</taxon>
        <taxon>Naganishia</taxon>
    </lineage>
</organism>
<dbReference type="AlphaFoldDB" id="A0A8H3YEI4"/>
<comment type="caution">
    <text evidence="3">The sequence shown here is derived from an EMBL/GenBank/DDBJ whole genome shotgun (WGS) entry which is preliminary data.</text>
</comment>
<feature type="compositionally biased region" description="Polar residues" evidence="1">
    <location>
        <begin position="443"/>
        <end position="458"/>
    </location>
</feature>
<feature type="compositionally biased region" description="Polar residues" evidence="1">
    <location>
        <begin position="836"/>
        <end position="852"/>
    </location>
</feature>
<name>A0A8H3YEI4_9TREE</name>
<dbReference type="OrthoDB" id="2595332at2759"/>
<feature type="compositionally biased region" description="Polar residues" evidence="1">
    <location>
        <begin position="189"/>
        <end position="232"/>
    </location>
</feature>
<evidence type="ECO:0000313" key="3">
    <source>
        <dbReference type="EMBL" id="GHJ84791.1"/>
    </source>
</evidence>
<feature type="compositionally biased region" description="Basic and acidic residues" evidence="1">
    <location>
        <begin position="1186"/>
        <end position="1203"/>
    </location>
</feature>
<evidence type="ECO:0000313" key="4">
    <source>
        <dbReference type="Proteomes" id="UP000620104"/>
    </source>
</evidence>
<proteinExistence type="predicted"/>